<dbReference type="EMBL" id="CP158299">
    <property type="protein sequence ID" value="XBV86187.1"/>
    <property type="molecule type" value="Genomic_DNA"/>
</dbReference>
<reference evidence="1" key="1">
    <citation type="submission" date="2024-06" db="EMBL/GenBank/DDBJ databases">
        <title>Draft Genome Sequence of Deinococcus sonorensis Type Strain KR-87, a Biofilm Producing Representative of the Genus Deinococcus.</title>
        <authorList>
            <person name="Boren L.S."/>
            <person name="Grosso R.A."/>
            <person name="Hugenberg-Cox A.N."/>
            <person name="Hill J.T.E."/>
            <person name="Albert C.M."/>
            <person name="Tuohy J.M."/>
        </authorList>
    </citation>
    <scope>NUCLEOTIDE SEQUENCE</scope>
    <source>
        <strain evidence="1">KR-87</strain>
    </source>
</reference>
<dbReference type="KEGG" id="dsc:ABOD76_07745"/>
<dbReference type="RefSeq" id="WP_350244241.1">
    <property type="nucleotide sequence ID" value="NZ_CP158299.1"/>
</dbReference>
<evidence type="ECO:0000313" key="1">
    <source>
        <dbReference type="EMBL" id="XBV86187.1"/>
    </source>
</evidence>
<sequence>MTTIDQRNDIWETELNGLNLALWERMNALGVQAAWEHTVTGSDPEMTEQVGTMRRAMARSEFYEFVVKYQGEVLETQSRHDEDFRNVEINLLISAARTLEERGLTIFPR</sequence>
<gene>
    <name evidence="1" type="ORF">ABOD76_07745</name>
</gene>
<name>A0AAU7UBQ9_9DEIO</name>
<organism evidence="1">
    <name type="scientific">Deinococcus sonorensis KR-87</name>
    <dbReference type="NCBI Taxonomy" id="694439"/>
    <lineage>
        <taxon>Bacteria</taxon>
        <taxon>Thermotogati</taxon>
        <taxon>Deinococcota</taxon>
        <taxon>Deinococci</taxon>
        <taxon>Deinococcales</taxon>
        <taxon>Deinococcaceae</taxon>
        <taxon>Deinococcus</taxon>
    </lineage>
</organism>
<proteinExistence type="predicted"/>
<accession>A0AAU7UBQ9</accession>
<dbReference type="AlphaFoldDB" id="A0AAU7UBQ9"/>
<protein>
    <submittedName>
        <fullName evidence="1">Uncharacterized protein</fullName>
    </submittedName>
</protein>